<dbReference type="RefSeq" id="WP_182218874.1">
    <property type="nucleotide sequence ID" value="NZ_JACEZS010000012.1"/>
</dbReference>
<evidence type="ECO:0000313" key="1">
    <source>
        <dbReference type="EMBL" id="MBA5606639.1"/>
    </source>
</evidence>
<proteinExistence type="predicted"/>
<evidence type="ECO:0008006" key="3">
    <source>
        <dbReference type="Google" id="ProtNLM"/>
    </source>
</evidence>
<dbReference type="Gene3D" id="3.90.1720.10">
    <property type="entry name" value="endopeptidase domain like (from Nostoc punctiforme)"/>
    <property type="match status" value="1"/>
</dbReference>
<evidence type="ECO:0000313" key="2">
    <source>
        <dbReference type="Proteomes" id="UP000566711"/>
    </source>
</evidence>
<name>A0A7W2EIN8_9BURK</name>
<accession>A0A7W2EIN8</accession>
<protein>
    <recommendedName>
        <fullName evidence="3">LRAT domain-containing protein</fullName>
    </recommendedName>
</protein>
<dbReference type="EMBL" id="JACEZS010000012">
    <property type="protein sequence ID" value="MBA5606639.1"/>
    <property type="molecule type" value="Genomic_DNA"/>
</dbReference>
<keyword evidence="2" id="KW-1185">Reference proteome</keyword>
<dbReference type="AlphaFoldDB" id="A0A7W2EIN8"/>
<organism evidence="1 2">
    <name type="scientific">Rugamonas fusca</name>
    <dbReference type="NCBI Taxonomy" id="2758568"/>
    <lineage>
        <taxon>Bacteria</taxon>
        <taxon>Pseudomonadati</taxon>
        <taxon>Pseudomonadota</taxon>
        <taxon>Betaproteobacteria</taxon>
        <taxon>Burkholderiales</taxon>
        <taxon>Oxalobacteraceae</taxon>
        <taxon>Telluria group</taxon>
        <taxon>Rugamonas</taxon>
    </lineage>
</organism>
<sequence>MDEIAVMLDQLTDGANYRIYHVWKGRPHHSHIRLREHDDRPRMNFGLFDSDGVATLIWKIVEQNGYHISASYKANPVVASKAQIVAAYNSAISSCGGKYNLLNNNCQKFARLFMTNLGSVHQRQLFHP</sequence>
<comment type="caution">
    <text evidence="1">The sequence shown here is derived from an EMBL/GenBank/DDBJ whole genome shotgun (WGS) entry which is preliminary data.</text>
</comment>
<dbReference type="Proteomes" id="UP000566711">
    <property type="component" value="Unassembled WGS sequence"/>
</dbReference>
<reference evidence="1 2" key="1">
    <citation type="submission" date="2020-07" db="EMBL/GenBank/DDBJ databases">
        <title>Novel species isolated from subtropical streams in China.</title>
        <authorList>
            <person name="Lu H."/>
        </authorList>
    </citation>
    <scope>NUCLEOTIDE SEQUENCE [LARGE SCALE GENOMIC DNA]</scope>
    <source>
        <strain evidence="1 2">FT3S</strain>
    </source>
</reference>
<gene>
    <name evidence="1" type="ORF">H3H36_14875</name>
</gene>